<comment type="caution">
    <text evidence="2">The sequence shown here is derived from an EMBL/GenBank/DDBJ whole genome shotgun (WGS) entry which is preliminary data.</text>
</comment>
<dbReference type="SUPFAM" id="SSF49464">
    <property type="entry name" value="Carboxypeptidase regulatory domain-like"/>
    <property type="match status" value="1"/>
</dbReference>
<name>A0A2S6I087_9BACT</name>
<keyword evidence="3" id="KW-1185">Reference proteome</keyword>
<dbReference type="AlphaFoldDB" id="A0A2S6I087"/>
<reference evidence="2 3" key="1">
    <citation type="submission" date="2018-02" db="EMBL/GenBank/DDBJ databases">
        <title>Genomic Encyclopedia of Archaeal and Bacterial Type Strains, Phase II (KMG-II): from individual species to whole genera.</title>
        <authorList>
            <person name="Goeker M."/>
        </authorList>
    </citation>
    <scope>NUCLEOTIDE SEQUENCE [LARGE SCALE GENOMIC DNA]</scope>
    <source>
        <strain evidence="2 3">DSM 29526</strain>
    </source>
</reference>
<dbReference type="Pfam" id="PF07676">
    <property type="entry name" value="PD40"/>
    <property type="match status" value="1"/>
</dbReference>
<dbReference type="SUPFAM" id="SSF82171">
    <property type="entry name" value="DPP6 N-terminal domain-like"/>
    <property type="match status" value="1"/>
</dbReference>
<dbReference type="Gene3D" id="2.60.40.1120">
    <property type="entry name" value="Carboxypeptidase-like, regulatory domain"/>
    <property type="match status" value="1"/>
</dbReference>
<feature type="signal peptide" evidence="1">
    <location>
        <begin position="1"/>
        <end position="22"/>
    </location>
</feature>
<gene>
    <name evidence="2" type="ORF">CLV84_4043</name>
</gene>
<dbReference type="Proteomes" id="UP000237662">
    <property type="component" value="Unassembled WGS sequence"/>
</dbReference>
<sequence>MNKLIRSLLCGAVVVCCLPLGAQFRSEMQAGEKQMELRAYHLAIDSYKRALAYRSDDPEALAQIAEAYRMVNELDTARIYYSQAMKDRKVKATTLLGYAHTLRGLGMYEGAQLLYQAYAREEDPTIGNHFITGAQFAQSQREESAGFVAKQLTINTEMPEFGASIPREGKLLFNSGRTDPEFAGLTINRPYVADVNPDGSLETPVMLAFGYVPTDGSQIGPVRYSPDGRKVVFTRNNFTPGTRLIPEAGPTLSLMVADVNEEGMWSNVRPLPFNGNDFSSGYGTFGTDGSTIYFASDRPGGYGGYDIYRSRLAGNDWEAVPENLGPVVNSRGHEITPFYNGHSLYFSSSWHHGLGGYDVFRAQMATGKPIALYHLGNAINSSRDDMGFVFDRNSRTGYVTSNRIGFSGGGMEDIYYIMPEEAITDLASGEETGTDLSAGPAAPTQAGVLPAKPPTLTTMRGYLTDVVSGAPVIDADVMVIKKSTGQEASTWSDSYGAFYASVEPFTDYEVTVQAPGFETMIFDVVTEDSDRTEIFGTTPLSPREEVEATAADTPVAAPERRARGTFGIQIASLLVDPELAAYQNTAALGELNVERDGNRRRVRVGYFETRREAEQAAQAARQLGYAGSFVIEFAPGSMEPVMAQTEPTPAVAQKTISDPGFVASGNYRVQLGAFSRPGNFNREKAWELGELGSEARGALTVFFVDKISTLEQAEYVRDRAAELGFVGPYILELTDLGYTKR</sequence>
<organism evidence="2 3">
    <name type="scientific">Neolewinella xylanilytica</name>
    <dbReference type="NCBI Taxonomy" id="1514080"/>
    <lineage>
        <taxon>Bacteria</taxon>
        <taxon>Pseudomonadati</taxon>
        <taxon>Bacteroidota</taxon>
        <taxon>Saprospiria</taxon>
        <taxon>Saprospirales</taxon>
        <taxon>Lewinellaceae</taxon>
        <taxon>Neolewinella</taxon>
    </lineage>
</organism>
<dbReference type="Gene3D" id="1.25.40.10">
    <property type="entry name" value="Tetratricopeptide repeat domain"/>
    <property type="match status" value="1"/>
</dbReference>
<dbReference type="RefSeq" id="WP_104421608.1">
    <property type="nucleotide sequence ID" value="NZ_PTJC01000008.1"/>
</dbReference>
<protein>
    <submittedName>
        <fullName evidence="2">WD40 repeat protein</fullName>
    </submittedName>
</protein>
<proteinExistence type="predicted"/>
<dbReference type="GO" id="GO:0042834">
    <property type="term" value="F:peptidoglycan binding"/>
    <property type="evidence" value="ECO:0007669"/>
    <property type="project" value="InterPro"/>
</dbReference>
<dbReference type="OrthoDB" id="9809364at2"/>
<feature type="chain" id="PRO_5015493126" evidence="1">
    <location>
        <begin position="23"/>
        <end position="741"/>
    </location>
</feature>
<dbReference type="InterPro" id="IPR008969">
    <property type="entry name" value="CarboxyPept-like_regulatory"/>
</dbReference>
<dbReference type="InterPro" id="IPR011990">
    <property type="entry name" value="TPR-like_helical_dom_sf"/>
</dbReference>
<evidence type="ECO:0000313" key="2">
    <source>
        <dbReference type="EMBL" id="PPK84274.1"/>
    </source>
</evidence>
<dbReference type="SUPFAM" id="SSF48452">
    <property type="entry name" value="TPR-like"/>
    <property type="match status" value="1"/>
</dbReference>
<dbReference type="InterPro" id="IPR011659">
    <property type="entry name" value="WD40"/>
</dbReference>
<dbReference type="InterPro" id="IPR036680">
    <property type="entry name" value="SPOR-like_sf"/>
</dbReference>
<dbReference type="Pfam" id="PF13620">
    <property type="entry name" value="CarboxypepD_reg"/>
    <property type="match status" value="1"/>
</dbReference>
<evidence type="ECO:0000256" key="1">
    <source>
        <dbReference type="SAM" id="SignalP"/>
    </source>
</evidence>
<keyword evidence="1" id="KW-0732">Signal</keyword>
<evidence type="ECO:0000313" key="3">
    <source>
        <dbReference type="Proteomes" id="UP000237662"/>
    </source>
</evidence>
<dbReference type="EMBL" id="PTJC01000008">
    <property type="protein sequence ID" value="PPK84274.1"/>
    <property type="molecule type" value="Genomic_DNA"/>
</dbReference>
<dbReference type="Gene3D" id="3.30.70.1070">
    <property type="entry name" value="Sporulation related repeat"/>
    <property type="match status" value="1"/>
</dbReference>
<dbReference type="Gene3D" id="2.120.10.30">
    <property type="entry name" value="TolB, C-terminal domain"/>
    <property type="match status" value="1"/>
</dbReference>
<accession>A0A2S6I087</accession>
<dbReference type="InterPro" id="IPR011042">
    <property type="entry name" value="6-blade_b-propeller_TolB-like"/>
</dbReference>